<evidence type="ECO:0000313" key="2">
    <source>
        <dbReference type="EMBL" id="CAE7405208.1"/>
    </source>
</evidence>
<reference evidence="2" key="1">
    <citation type="submission" date="2021-02" db="EMBL/GenBank/DDBJ databases">
        <authorList>
            <person name="Dougan E. K."/>
            <person name="Rhodes N."/>
            <person name="Thang M."/>
            <person name="Chan C."/>
        </authorList>
    </citation>
    <scope>NUCLEOTIDE SEQUENCE</scope>
</reference>
<dbReference type="AlphaFoldDB" id="A0A812QV29"/>
<organism evidence="2 3">
    <name type="scientific">Symbiodinium necroappetens</name>
    <dbReference type="NCBI Taxonomy" id="1628268"/>
    <lineage>
        <taxon>Eukaryota</taxon>
        <taxon>Sar</taxon>
        <taxon>Alveolata</taxon>
        <taxon>Dinophyceae</taxon>
        <taxon>Suessiales</taxon>
        <taxon>Symbiodiniaceae</taxon>
        <taxon>Symbiodinium</taxon>
    </lineage>
</organism>
<keyword evidence="3" id="KW-1185">Reference proteome</keyword>
<dbReference type="OrthoDB" id="414351at2759"/>
<dbReference type="SUPFAM" id="SSF56672">
    <property type="entry name" value="DNA/RNA polymerases"/>
    <property type="match status" value="1"/>
</dbReference>
<evidence type="ECO:0000313" key="3">
    <source>
        <dbReference type="Proteomes" id="UP000601435"/>
    </source>
</evidence>
<accession>A0A812QV29</accession>
<feature type="domain" description="Reverse transcriptase" evidence="1">
    <location>
        <begin position="212"/>
        <end position="373"/>
    </location>
</feature>
<sequence>RARELVFQSSRGNCSAQLRANVQRTWPQEVQDLDVDTAILRIEQRIALLREARRQERISAWKQDMAAMGRKATKWLKRSVTVLPASVSRVTSEGIQEVSGNNQQALLFLKGFWKDVWERPAEPQELRRLRSDSCDRTSSAVSLPPDLSLSPKELMAAAGLRAGGSASLDGWGGDEVSVLPLQAWVQFASLLARWQQRNRYPEVWTHYRSSFIPKRDPEEHVLPVDALRPLSVQSFFCRVALMAKSQVKRWFEAQVSPCTHGALPGRGVHAALAALTTAFAAPGAVLVSLDLSQGFDRATPELTVGMMARQGFPVQWAQYLMHVWGKQSRWLTWSGETLSAPEVVSTSVPQGDPCAPAAFTILLQQGADELQAQALRAAGIGPVFASWAGWLVCWGVWFDSYPQASLANAVRALDCVTVLCIQEVSGRSCFDRFLHNPKRHDAADLRAAGARYDEKQVAATRMLWRKSGAEERAVVGASCVEMFAFQGGQALPRSS</sequence>
<dbReference type="Proteomes" id="UP000601435">
    <property type="component" value="Unassembled WGS sequence"/>
</dbReference>
<dbReference type="InterPro" id="IPR000477">
    <property type="entry name" value="RT_dom"/>
</dbReference>
<feature type="non-terminal residue" evidence="2">
    <location>
        <position position="1"/>
    </location>
</feature>
<dbReference type="Pfam" id="PF00078">
    <property type="entry name" value="RVT_1"/>
    <property type="match status" value="1"/>
</dbReference>
<comment type="caution">
    <text evidence="2">The sequence shown here is derived from an EMBL/GenBank/DDBJ whole genome shotgun (WGS) entry which is preliminary data.</text>
</comment>
<protein>
    <submittedName>
        <fullName evidence="2">GadB protein</fullName>
    </submittedName>
</protein>
<dbReference type="InterPro" id="IPR043502">
    <property type="entry name" value="DNA/RNA_pol_sf"/>
</dbReference>
<gene>
    <name evidence="2" type="primary">gadB</name>
    <name evidence="2" type="ORF">SNEC2469_LOCUS11113</name>
</gene>
<dbReference type="EMBL" id="CAJNJA010017657">
    <property type="protein sequence ID" value="CAE7405208.1"/>
    <property type="molecule type" value="Genomic_DNA"/>
</dbReference>
<proteinExistence type="predicted"/>
<evidence type="ECO:0000259" key="1">
    <source>
        <dbReference type="Pfam" id="PF00078"/>
    </source>
</evidence>
<name>A0A812QV29_9DINO</name>